<proteinExistence type="predicted"/>
<name>A0A383BX27_9ZZZZ</name>
<dbReference type="GO" id="GO:0046872">
    <property type="term" value="F:metal ion binding"/>
    <property type="evidence" value="ECO:0007669"/>
    <property type="project" value="UniProtKB-KW"/>
</dbReference>
<reference evidence="3" key="1">
    <citation type="submission" date="2018-05" db="EMBL/GenBank/DDBJ databases">
        <authorList>
            <person name="Lanie J.A."/>
            <person name="Ng W.-L."/>
            <person name="Kazmierczak K.M."/>
            <person name="Andrzejewski T.M."/>
            <person name="Davidsen T.M."/>
            <person name="Wayne K.J."/>
            <person name="Tettelin H."/>
            <person name="Glass J.I."/>
            <person name="Rusch D."/>
            <person name="Podicherti R."/>
            <person name="Tsui H.-C.T."/>
            <person name="Winkler M.E."/>
        </authorList>
    </citation>
    <scope>NUCLEOTIDE SEQUENCE</scope>
</reference>
<evidence type="ECO:0000256" key="2">
    <source>
        <dbReference type="ARBA" id="ARBA00023004"/>
    </source>
</evidence>
<dbReference type="EMBL" id="UINC01203532">
    <property type="protein sequence ID" value="SVE23835.1"/>
    <property type="molecule type" value="Genomic_DNA"/>
</dbReference>
<dbReference type="SUPFAM" id="SSF51197">
    <property type="entry name" value="Clavaminate synthase-like"/>
    <property type="match status" value="1"/>
</dbReference>
<dbReference type="Pfam" id="PF05721">
    <property type="entry name" value="PhyH"/>
    <property type="match status" value="1"/>
</dbReference>
<organism evidence="3">
    <name type="scientific">marine metagenome</name>
    <dbReference type="NCBI Taxonomy" id="408172"/>
    <lineage>
        <taxon>unclassified sequences</taxon>
        <taxon>metagenomes</taxon>
        <taxon>ecological metagenomes</taxon>
    </lineage>
</organism>
<dbReference type="AlphaFoldDB" id="A0A383BX27"/>
<keyword evidence="2" id="KW-0408">Iron</keyword>
<feature type="non-terminal residue" evidence="3">
    <location>
        <position position="209"/>
    </location>
</feature>
<dbReference type="PANTHER" id="PTHR20883">
    <property type="entry name" value="PHYTANOYL-COA DIOXYGENASE DOMAIN CONTAINING 1"/>
    <property type="match status" value="1"/>
</dbReference>
<dbReference type="Gene3D" id="2.60.120.620">
    <property type="entry name" value="q2cbj1_9rhob like domain"/>
    <property type="match status" value="1"/>
</dbReference>
<keyword evidence="1" id="KW-0479">Metal-binding</keyword>
<evidence type="ECO:0000256" key="1">
    <source>
        <dbReference type="ARBA" id="ARBA00022723"/>
    </source>
</evidence>
<accession>A0A383BX27</accession>
<evidence type="ECO:0000313" key="3">
    <source>
        <dbReference type="EMBL" id="SVE23835.1"/>
    </source>
</evidence>
<gene>
    <name evidence="3" type="ORF">METZ01_LOCUS476689</name>
</gene>
<dbReference type="InterPro" id="IPR008775">
    <property type="entry name" value="Phytyl_CoA_dOase-like"/>
</dbReference>
<sequence>MIELHTPNGLSVEVPETKAEDNTPRFDVNEDMKNAVSYYKDNGYVIFSSCVSQESCNQLRNFWEKNIKSYQGTIYRQTTARAEKNLFNEKKWIMNPILNLQSLNPNLFGDLRRTVENEVFSNLSICKALKSILGEKPKIVQSMYFEGNSATWEHQDSYYLDSEKIGLMTAGWLALEEIKAEAGRFFICPNSHKIDLGRQNIENNIADNH</sequence>
<dbReference type="PANTHER" id="PTHR20883:SF15">
    <property type="entry name" value="PHYTANOYL-COA DIOXYGENASE DOMAIN-CONTAINING PROTEIN 1"/>
    <property type="match status" value="1"/>
</dbReference>
<protein>
    <submittedName>
        <fullName evidence="3">Uncharacterized protein</fullName>
    </submittedName>
</protein>